<reference evidence="2 3" key="1">
    <citation type="submission" date="2018-02" db="EMBL/GenBank/DDBJ databases">
        <title>Draft genome sequence of Mycobacterium virginiense isolated from mud of a swine farm in Japan.</title>
        <authorList>
            <person name="Ohya K."/>
        </authorList>
    </citation>
    <scope>NUCLEOTIDE SEQUENCE [LARGE SCALE GENOMIC DNA]</scope>
    <source>
        <strain evidence="2 3">GF75</strain>
    </source>
</reference>
<dbReference type="AlphaFoldDB" id="A0A9X7IMG9"/>
<evidence type="ECO:0000313" key="2">
    <source>
        <dbReference type="EMBL" id="PQM51800.1"/>
    </source>
</evidence>
<comment type="caution">
    <text evidence="2">The sequence shown here is derived from an EMBL/GenBank/DDBJ whole genome shotgun (WGS) entry which is preliminary data.</text>
</comment>
<protein>
    <submittedName>
        <fullName evidence="2">Uncharacterized protein</fullName>
    </submittedName>
</protein>
<sequence length="78" mass="8427">MSAVVTIPDPENAPGDYATRTVDVPAGNGYEIDREGRLIVRSEAWAGAPVGVFKEWHHIVITPTPNRGPDGRFAKRGS</sequence>
<feature type="region of interest" description="Disordered" evidence="1">
    <location>
        <begin position="1"/>
        <end position="20"/>
    </location>
</feature>
<dbReference type="EMBL" id="PUEV01000056">
    <property type="protein sequence ID" value="PQM51800.1"/>
    <property type="molecule type" value="Genomic_DNA"/>
</dbReference>
<gene>
    <name evidence="2" type="ORF">C5U48_12795</name>
</gene>
<keyword evidence="3" id="KW-1185">Reference proteome</keyword>
<proteinExistence type="predicted"/>
<dbReference type="RefSeq" id="WP_052741366.1">
    <property type="nucleotide sequence ID" value="NZ_PUEV01000056.1"/>
</dbReference>
<organism evidence="2 3">
    <name type="scientific">Mycolicibacter virginiensis</name>
    <dbReference type="NCBI Taxonomy" id="1795032"/>
    <lineage>
        <taxon>Bacteria</taxon>
        <taxon>Bacillati</taxon>
        <taxon>Actinomycetota</taxon>
        <taxon>Actinomycetes</taxon>
        <taxon>Mycobacteriales</taxon>
        <taxon>Mycobacteriaceae</taxon>
        <taxon>Mycolicibacter</taxon>
    </lineage>
</organism>
<evidence type="ECO:0000313" key="3">
    <source>
        <dbReference type="Proteomes" id="UP000237911"/>
    </source>
</evidence>
<evidence type="ECO:0000256" key="1">
    <source>
        <dbReference type="SAM" id="MobiDB-lite"/>
    </source>
</evidence>
<accession>A0A9X7IMG9</accession>
<name>A0A9X7IMG9_9MYCO</name>
<dbReference type="Proteomes" id="UP000237911">
    <property type="component" value="Unassembled WGS sequence"/>
</dbReference>